<feature type="compositionally biased region" description="Pro residues" evidence="3">
    <location>
        <begin position="123"/>
        <end position="154"/>
    </location>
</feature>
<evidence type="ECO:0000256" key="2">
    <source>
        <dbReference type="ARBA" id="ARBA00022801"/>
    </source>
</evidence>
<dbReference type="RefSeq" id="WP_066350401.1">
    <property type="nucleotide sequence ID" value="NZ_CBCSFJ010000006.1"/>
</dbReference>
<evidence type="ECO:0000256" key="3">
    <source>
        <dbReference type="SAM" id="MobiDB-lite"/>
    </source>
</evidence>
<dbReference type="InterPro" id="IPR009003">
    <property type="entry name" value="Peptidase_S1_PA"/>
</dbReference>
<feature type="compositionally biased region" description="Basic and acidic residues" evidence="3">
    <location>
        <begin position="172"/>
        <end position="186"/>
    </location>
</feature>
<dbReference type="STRING" id="463025.BAU08_14780"/>
<organism evidence="6 8">
    <name type="scientific">Bordetella bronchialis</name>
    <dbReference type="NCBI Taxonomy" id="463025"/>
    <lineage>
        <taxon>Bacteria</taxon>
        <taxon>Pseudomonadati</taxon>
        <taxon>Pseudomonadota</taxon>
        <taxon>Betaproteobacteria</taxon>
        <taxon>Burkholderiales</taxon>
        <taxon>Alcaligenaceae</taxon>
        <taxon>Bordetella</taxon>
    </lineage>
</organism>
<gene>
    <name evidence="5" type="ORF">BAU06_14545</name>
    <name evidence="6" type="ORF">BAU08_14780</name>
</gene>
<evidence type="ECO:0000313" key="8">
    <source>
        <dbReference type="Proteomes" id="UP000092213"/>
    </source>
</evidence>
<evidence type="ECO:0000313" key="6">
    <source>
        <dbReference type="EMBL" id="ANN72443.1"/>
    </source>
</evidence>
<dbReference type="KEGG" id="bbro:BAU06_14545"/>
<keyword evidence="4" id="KW-0812">Transmembrane</keyword>
<dbReference type="PRINTS" id="PR00834">
    <property type="entry name" value="PROTEASES2C"/>
</dbReference>
<dbReference type="PANTHER" id="PTHR43343">
    <property type="entry name" value="PEPTIDASE S12"/>
    <property type="match status" value="1"/>
</dbReference>
<dbReference type="Proteomes" id="UP000091897">
    <property type="component" value="Chromosome"/>
</dbReference>
<dbReference type="AlphaFoldDB" id="A0A193FYI4"/>
<name>A0A193FYI4_9BORD</name>
<dbReference type="SUPFAM" id="SSF50494">
    <property type="entry name" value="Trypsin-like serine proteases"/>
    <property type="match status" value="1"/>
</dbReference>
<dbReference type="Pfam" id="PF13365">
    <property type="entry name" value="Trypsin_2"/>
    <property type="match status" value="1"/>
</dbReference>
<evidence type="ECO:0000313" key="7">
    <source>
        <dbReference type="Proteomes" id="UP000091897"/>
    </source>
</evidence>
<accession>A0A193FYI4</accession>
<keyword evidence="2" id="KW-0378">Hydrolase</keyword>
<feature type="compositionally biased region" description="Low complexity" evidence="3">
    <location>
        <begin position="155"/>
        <end position="170"/>
    </location>
</feature>
<proteinExistence type="predicted"/>
<evidence type="ECO:0000256" key="1">
    <source>
        <dbReference type="ARBA" id="ARBA00022670"/>
    </source>
</evidence>
<keyword evidence="1 6" id="KW-0645">Protease</keyword>
<dbReference type="InterPro" id="IPR001940">
    <property type="entry name" value="Peptidase_S1C"/>
</dbReference>
<dbReference type="Proteomes" id="UP000092213">
    <property type="component" value="Chromosome"/>
</dbReference>
<dbReference type="PANTHER" id="PTHR43343:SF3">
    <property type="entry name" value="PROTEASE DO-LIKE 8, CHLOROPLASTIC"/>
    <property type="match status" value="1"/>
</dbReference>
<dbReference type="InterPro" id="IPR051201">
    <property type="entry name" value="Chloro_Bact_Ser_Proteases"/>
</dbReference>
<dbReference type="OrthoDB" id="8520726at2"/>
<keyword evidence="7" id="KW-1185">Reference proteome</keyword>
<dbReference type="GO" id="GO:0006508">
    <property type="term" value="P:proteolysis"/>
    <property type="evidence" value="ECO:0007669"/>
    <property type="project" value="UniProtKB-KW"/>
</dbReference>
<reference evidence="7 8" key="1">
    <citation type="submission" date="2016-06" db="EMBL/GenBank/DDBJ databases">
        <title>Complete genome sequences of Bordetella bronchialis and Bordetella flabilis.</title>
        <authorList>
            <person name="LiPuma J.J."/>
            <person name="Spilker T."/>
        </authorList>
    </citation>
    <scope>NUCLEOTIDE SEQUENCE [LARGE SCALE GENOMIC DNA]</scope>
    <source>
        <strain evidence="6 8">AU17976</strain>
        <strain evidence="5 7">AU3182</strain>
    </source>
</reference>
<dbReference type="Gene3D" id="2.40.10.120">
    <property type="match status" value="1"/>
</dbReference>
<evidence type="ECO:0000256" key="4">
    <source>
        <dbReference type="SAM" id="Phobius"/>
    </source>
</evidence>
<feature type="region of interest" description="Disordered" evidence="3">
    <location>
        <begin position="80"/>
        <end position="191"/>
    </location>
</feature>
<keyword evidence="4" id="KW-0472">Membrane</keyword>
<dbReference type="EMBL" id="CP016171">
    <property type="protein sequence ID" value="ANN72443.1"/>
    <property type="molecule type" value="Genomic_DNA"/>
</dbReference>
<evidence type="ECO:0000313" key="5">
    <source>
        <dbReference type="EMBL" id="ANN67353.1"/>
    </source>
</evidence>
<dbReference type="EMBL" id="CP016170">
    <property type="protein sequence ID" value="ANN67353.1"/>
    <property type="molecule type" value="Genomic_DNA"/>
</dbReference>
<feature type="transmembrane region" description="Helical" evidence="4">
    <location>
        <begin position="6"/>
        <end position="28"/>
    </location>
</feature>
<sequence>MKRVAIYGWGAAAVALVFVAGLGSAWLMQPKLRALTQKDIDAAVLHTLETKSLPSRTARAAEAVRPSVVEIIGYPQIDADADKPAAATPPADGDKPGGNRPDANAPDGNKPDSRQADAGKPGAPQPGAPQPGAPQPGAPQPGAPQPGVPQPGTNPPNGDKPGAGKAAPDGKPAPEARKSPDGKDAPGGDEEAVNIGSGVVITDQGVILTNFHVIAGARRLKVRFYDGHESDASVVGVQPEKDLAVIRATSLPDDLPAATLGSSRNLAPGDEVVAVGFPFGIGPSVSSGVVSGLNRQFVSPESKQDLDHLIQFDAAANPGNSGGPLVNMDGEVVGIVTAILNPTNSKTFVGIGFATTIESAGSAVGISPF</sequence>
<protein>
    <submittedName>
        <fullName evidence="6">Serine protease</fullName>
    </submittedName>
</protein>
<dbReference type="GO" id="GO:0004252">
    <property type="term" value="F:serine-type endopeptidase activity"/>
    <property type="evidence" value="ECO:0007669"/>
    <property type="project" value="InterPro"/>
</dbReference>
<keyword evidence="4" id="KW-1133">Transmembrane helix</keyword>